<organism evidence="2 3">
    <name type="scientific">Stegodyphus mimosarum</name>
    <name type="common">African social velvet spider</name>
    <dbReference type="NCBI Taxonomy" id="407821"/>
    <lineage>
        <taxon>Eukaryota</taxon>
        <taxon>Metazoa</taxon>
        <taxon>Ecdysozoa</taxon>
        <taxon>Arthropoda</taxon>
        <taxon>Chelicerata</taxon>
        <taxon>Arachnida</taxon>
        <taxon>Araneae</taxon>
        <taxon>Araneomorphae</taxon>
        <taxon>Entelegynae</taxon>
        <taxon>Eresoidea</taxon>
        <taxon>Eresidae</taxon>
        <taxon>Stegodyphus</taxon>
    </lineage>
</organism>
<keyword evidence="3" id="KW-1185">Reference proteome</keyword>
<dbReference type="OMA" id="DAERMNS"/>
<feature type="non-terminal residue" evidence="2">
    <location>
        <position position="141"/>
    </location>
</feature>
<evidence type="ECO:0000313" key="2">
    <source>
        <dbReference type="EMBL" id="KFM77497.1"/>
    </source>
</evidence>
<dbReference type="EMBL" id="KK120090">
    <property type="protein sequence ID" value="KFM77497.1"/>
    <property type="molecule type" value="Genomic_DNA"/>
</dbReference>
<feature type="chain" id="PRO_5001830629" evidence="1">
    <location>
        <begin position="30"/>
        <end position="141"/>
    </location>
</feature>
<dbReference type="Proteomes" id="UP000054359">
    <property type="component" value="Unassembled WGS sequence"/>
</dbReference>
<keyword evidence="1" id="KW-0732">Signal</keyword>
<protein>
    <submittedName>
        <fullName evidence="2">Uncharacterized protein</fullName>
    </submittedName>
</protein>
<proteinExistence type="predicted"/>
<dbReference type="AlphaFoldDB" id="A0A087UJF8"/>
<sequence length="141" mass="15965">MLGIFSMSISSFLFLVLLVGSSLMDAVRARPSTPVGYFPDQFHPWSISDDPDDILPYDSILEGLNDKASARRELRIPLPVYTKVQGGFVPPELTSLDKVYWWNKRFSDFDNLSPDDIPYVENDDENNDIITGGVKKRDYTA</sequence>
<reference evidence="2 3" key="1">
    <citation type="submission" date="2013-11" db="EMBL/GenBank/DDBJ databases">
        <title>Genome sequencing of Stegodyphus mimosarum.</title>
        <authorList>
            <person name="Bechsgaard J."/>
        </authorList>
    </citation>
    <scope>NUCLEOTIDE SEQUENCE [LARGE SCALE GENOMIC DNA]</scope>
</reference>
<accession>A0A087UJF8</accession>
<name>A0A087UJF8_STEMI</name>
<dbReference type="OrthoDB" id="6423294at2759"/>
<feature type="signal peptide" evidence="1">
    <location>
        <begin position="1"/>
        <end position="29"/>
    </location>
</feature>
<gene>
    <name evidence="2" type="ORF">X975_14776</name>
</gene>
<evidence type="ECO:0000256" key="1">
    <source>
        <dbReference type="SAM" id="SignalP"/>
    </source>
</evidence>
<evidence type="ECO:0000313" key="3">
    <source>
        <dbReference type="Proteomes" id="UP000054359"/>
    </source>
</evidence>